<evidence type="ECO:0000313" key="6">
    <source>
        <dbReference type="Proteomes" id="UP001318760"/>
    </source>
</evidence>
<dbReference type="SMART" id="SM00267">
    <property type="entry name" value="GGDEF"/>
    <property type="match status" value="1"/>
</dbReference>
<feature type="coiled-coil region" evidence="1">
    <location>
        <begin position="373"/>
        <end position="407"/>
    </location>
</feature>
<dbReference type="AlphaFoldDB" id="A0ABD4JJW8"/>
<dbReference type="InterPro" id="IPR043128">
    <property type="entry name" value="Rev_trsase/Diguanyl_cyclase"/>
</dbReference>
<dbReference type="SMART" id="SM00052">
    <property type="entry name" value="EAL"/>
    <property type="match status" value="1"/>
</dbReference>
<reference evidence="5 6" key="1">
    <citation type="submission" date="2020-10" db="EMBL/GenBank/DDBJ databases">
        <title>Campylobacter californiensis sp. nov. isolated from cattle and feral swine in California.</title>
        <authorList>
            <person name="Miller W.G."/>
        </authorList>
    </citation>
    <scope>NUCLEOTIDE SEQUENCE [LARGE SCALE GENOMIC DNA]</scope>
    <source>
        <strain evidence="5 6">RM12919</strain>
    </source>
</reference>
<dbReference type="PANTHER" id="PTHR33121:SF79">
    <property type="entry name" value="CYCLIC DI-GMP PHOSPHODIESTERASE PDED-RELATED"/>
    <property type="match status" value="1"/>
</dbReference>
<dbReference type="SUPFAM" id="SSF55073">
    <property type="entry name" value="Nucleotide cyclase"/>
    <property type="match status" value="1"/>
</dbReference>
<dbReference type="PROSITE" id="PS50883">
    <property type="entry name" value="EAL"/>
    <property type="match status" value="1"/>
</dbReference>
<gene>
    <name evidence="5" type="ORF">CCAL12919_07685</name>
</gene>
<keyword evidence="1" id="KW-0175">Coiled coil</keyword>
<dbReference type="SUPFAM" id="SSF141868">
    <property type="entry name" value="EAL domain-like"/>
    <property type="match status" value="1"/>
</dbReference>
<dbReference type="SUPFAM" id="SSF55785">
    <property type="entry name" value="PYP-like sensor domain (PAS domain)"/>
    <property type="match status" value="1"/>
</dbReference>
<evidence type="ECO:0000259" key="4">
    <source>
        <dbReference type="PROSITE" id="PS50883"/>
    </source>
</evidence>
<organism evidence="5 6">
    <name type="scientific">Campylobacter californiensis</name>
    <dbReference type="NCBI Taxonomy" id="1032243"/>
    <lineage>
        <taxon>Bacteria</taxon>
        <taxon>Pseudomonadati</taxon>
        <taxon>Campylobacterota</taxon>
        <taxon>Epsilonproteobacteria</taxon>
        <taxon>Campylobacterales</taxon>
        <taxon>Campylobacteraceae</taxon>
        <taxon>Campylobacter</taxon>
    </lineage>
</organism>
<dbReference type="Gene3D" id="3.30.70.270">
    <property type="match status" value="1"/>
</dbReference>
<feature type="transmembrane region" description="Helical" evidence="2">
    <location>
        <begin position="12"/>
        <end position="33"/>
    </location>
</feature>
<dbReference type="SMART" id="SM00091">
    <property type="entry name" value="PAS"/>
    <property type="match status" value="1"/>
</dbReference>
<feature type="transmembrane region" description="Helical" evidence="2">
    <location>
        <begin position="318"/>
        <end position="336"/>
    </location>
</feature>
<dbReference type="InterPro" id="IPR000160">
    <property type="entry name" value="GGDEF_dom"/>
</dbReference>
<dbReference type="InterPro" id="IPR035965">
    <property type="entry name" value="PAS-like_dom_sf"/>
</dbReference>
<proteinExistence type="predicted"/>
<dbReference type="Pfam" id="PF08269">
    <property type="entry name" value="dCache_2"/>
    <property type="match status" value="1"/>
</dbReference>
<dbReference type="EMBL" id="JADBHS010000015">
    <property type="protein sequence ID" value="MBE2986999.1"/>
    <property type="molecule type" value="Genomic_DNA"/>
</dbReference>
<evidence type="ECO:0000313" key="5">
    <source>
        <dbReference type="EMBL" id="MBE2986999.1"/>
    </source>
</evidence>
<evidence type="ECO:0000259" key="3">
    <source>
        <dbReference type="PROSITE" id="PS50112"/>
    </source>
</evidence>
<keyword evidence="2" id="KW-0812">Transmembrane</keyword>
<dbReference type="InterPro" id="IPR001633">
    <property type="entry name" value="EAL_dom"/>
</dbReference>
<dbReference type="InterPro" id="IPR029787">
    <property type="entry name" value="Nucleotide_cyclase"/>
</dbReference>
<dbReference type="InterPro" id="IPR004010">
    <property type="entry name" value="Double_Cache_2"/>
</dbReference>
<dbReference type="InterPro" id="IPR000014">
    <property type="entry name" value="PAS"/>
</dbReference>
<dbReference type="PANTHER" id="PTHR33121">
    <property type="entry name" value="CYCLIC DI-GMP PHOSPHODIESTERASE PDEF"/>
    <property type="match status" value="1"/>
</dbReference>
<dbReference type="CDD" id="cd01948">
    <property type="entry name" value="EAL"/>
    <property type="match status" value="1"/>
</dbReference>
<feature type="domain" description="PAS" evidence="3">
    <location>
        <begin position="400"/>
        <end position="470"/>
    </location>
</feature>
<dbReference type="NCBIfam" id="TIGR00229">
    <property type="entry name" value="sensory_box"/>
    <property type="match status" value="1"/>
</dbReference>
<keyword evidence="2" id="KW-1133">Transmembrane helix</keyword>
<evidence type="ECO:0000256" key="1">
    <source>
        <dbReference type="SAM" id="Coils"/>
    </source>
</evidence>
<dbReference type="CDD" id="cd00130">
    <property type="entry name" value="PAS"/>
    <property type="match status" value="1"/>
</dbReference>
<dbReference type="Pfam" id="PF00563">
    <property type="entry name" value="EAL"/>
    <property type="match status" value="1"/>
</dbReference>
<dbReference type="InterPro" id="IPR050706">
    <property type="entry name" value="Cyclic-di-GMP_PDE-like"/>
</dbReference>
<dbReference type="Pfam" id="PF00990">
    <property type="entry name" value="GGDEF"/>
    <property type="match status" value="1"/>
</dbReference>
<dbReference type="Gene3D" id="3.20.20.450">
    <property type="entry name" value="EAL domain"/>
    <property type="match status" value="1"/>
</dbReference>
<dbReference type="InterPro" id="IPR035919">
    <property type="entry name" value="EAL_sf"/>
</dbReference>
<dbReference type="PROSITE" id="PS50112">
    <property type="entry name" value="PAS"/>
    <property type="match status" value="1"/>
</dbReference>
<protein>
    <submittedName>
        <fullName evidence="5">EAL domain-containing protein</fullName>
    </submittedName>
</protein>
<dbReference type="Proteomes" id="UP001318760">
    <property type="component" value="Unassembled WGS sequence"/>
</dbReference>
<sequence length="923" mass="106251">MLRNVSSMGKFAFSSIIITAFVIMAMLECFNLAHIYSNYQNNISNLKEFFILQEKESIRKEVYETTSKIQSDYDRQYKNFIDAIKHKTLNALNAAREFHKISSSRDEFIKKMREDVTSEDEGYFVYDLSATPFIQSEFHSTKNVSTVVSNIVYNHIDITTTTKKGRNFISHAIVYEPAGVVIGYAKNLDEFNENFTNKTRDYIRSLSNGDSYIFIIDRKNNKIVSGDSEEIQDSSFSLFDEKRRQALYKIGSATRGGNEAFIAYKWLKQDKTITEKISFIKDINLLDWSIGTGIYLDDMHNYLDKQKNIFYSDFGSKLILFTFYLLVVVAVLYMLAVSAKKRVVTSFTTFADFFNNQTDLKRLETDKIKFQELKDIASNINKILDEKDELLDTKNQIQLALNKYKNSLETSNIVFKFNEKNLITFANSAFCDLIGYAKNELIGKPIRSIFIKERNNSKIKEVNEAVLRKSEWEGVLKAQKKNGEICHIKANVVPIETTDAKSKLNFLCICQDLTTFMEHQELMRTELQDPLTKLPTRQMLINKLSKQQGQLFVANFDILKFRQINEYYGLDIGDMVLSEVANIVRKLTKDKNLELYKLESNNFAIVGDKKHWKNDDFYKFCEKAIEYFKTNSVIVENNKFYIDLAFGISSDMQIMTSAIAKEQAKDMNQQIVVFEDKKDELAHNVVLTRAIQKAIEEDKIVLYKQAVIDNSTNTVSKYECLVRMVDDTNNVVLPIDFLAAAKKSNLYKEVTKIVIEKAFAYFAKNNENFGINLTIDDVMDGECLSQIKDQFRKHPGIGERLTIELTKNQEINDFDKINLFIDEVRKFGCKVAIDNFGTGYTNFEYLLKIKTDFIKIDGSIIKNIDHDEHARKIVKLMIELAKTLGIQTVAKYVHSSDVSKMVNSIGVDASQGFYFDMPKPLGA</sequence>
<dbReference type="RefSeq" id="WP_172285149.1">
    <property type="nucleotide sequence ID" value="NZ_CP012545.1"/>
</dbReference>
<accession>A0ABD4JJW8</accession>
<comment type="caution">
    <text evidence="5">The sequence shown here is derived from an EMBL/GenBank/DDBJ whole genome shotgun (WGS) entry which is preliminary data.</text>
</comment>
<dbReference type="Gene3D" id="3.30.450.20">
    <property type="entry name" value="PAS domain"/>
    <property type="match status" value="2"/>
</dbReference>
<evidence type="ECO:0000256" key="2">
    <source>
        <dbReference type="SAM" id="Phobius"/>
    </source>
</evidence>
<name>A0ABD4JJW8_9BACT</name>
<feature type="domain" description="EAL" evidence="4">
    <location>
        <begin position="684"/>
        <end position="923"/>
    </location>
</feature>
<dbReference type="Pfam" id="PF13426">
    <property type="entry name" value="PAS_9"/>
    <property type="match status" value="1"/>
</dbReference>
<keyword evidence="2" id="KW-0472">Membrane</keyword>